<evidence type="ECO:0000313" key="3">
    <source>
        <dbReference type="EMBL" id="WPB85671.1"/>
    </source>
</evidence>
<dbReference type="InterPro" id="IPR005064">
    <property type="entry name" value="BUG"/>
</dbReference>
<protein>
    <submittedName>
        <fullName evidence="3">Tripartite tricarboxylate transporter substrate binding protein</fullName>
    </submittedName>
</protein>
<accession>A0ABZ0PK80</accession>
<dbReference type="Gene3D" id="3.40.190.10">
    <property type="entry name" value="Periplasmic binding protein-like II"/>
    <property type="match status" value="1"/>
</dbReference>
<organism evidence="3 4">
    <name type="scientific">Sediminicoccus rosea</name>
    <dbReference type="NCBI Taxonomy" id="1225128"/>
    <lineage>
        <taxon>Bacteria</taxon>
        <taxon>Pseudomonadati</taxon>
        <taxon>Pseudomonadota</taxon>
        <taxon>Alphaproteobacteria</taxon>
        <taxon>Acetobacterales</taxon>
        <taxon>Roseomonadaceae</taxon>
        <taxon>Sediminicoccus</taxon>
    </lineage>
</organism>
<proteinExistence type="inferred from homology"/>
<feature type="chain" id="PRO_5045506009" evidence="2">
    <location>
        <begin position="24"/>
        <end position="323"/>
    </location>
</feature>
<dbReference type="CDD" id="cd07012">
    <property type="entry name" value="PBP2_Bug_TTT"/>
    <property type="match status" value="1"/>
</dbReference>
<comment type="similarity">
    <text evidence="1">Belongs to the UPF0065 (bug) family.</text>
</comment>
<feature type="signal peptide" evidence="2">
    <location>
        <begin position="1"/>
        <end position="23"/>
    </location>
</feature>
<reference evidence="3 4" key="1">
    <citation type="submission" date="2023-11" db="EMBL/GenBank/DDBJ databases">
        <title>Arctic aerobic anoxygenic photoheterotroph Sediminicoccus rosea KRV36 adapts its photosynthesis to long days of polar summer.</title>
        <authorList>
            <person name="Tomasch J."/>
            <person name="Kopejtka K."/>
            <person name="Bily T."/>
            <person name="Gardiner A.T."/>
            <person name="Gardian Z."/>
            <person name="Shivaramu S."/>
            <person name="Koblizek M."/>
            <person name="Engelhardt F."/>
            <person name="Kaftan D."/>
        </authorList>
    </citation>
    <scope>NUCLEOTIDE SEQUENCE [LARGE SCALE GENOMIC DNA]</scope>
    <source>
        <strain evidence="3 4">R-30</strain>
    </source>
</reference>
<dbReference type="Proteomes" id="UP001305521">
    <property type="component" value="Chromosome"/>
</dbReference>
<evidence type="ECO:0000256" key="1">
    <source>
        <dbReference type="ARBA" id="ARBA00006987"/>
    </source>
</evidence>
<evidence type="ECO:0000313" key="4">
    <source>
        <dbReference type="Proteomes" id="UP001305521"/>
    </source>
</evidence>
<dbReference type="InterPro" id="IPR042100">
    <property type="entry name" value="Bug_dom1"/>
</dbReference>
<dbReference type="PANTHER" id="PTHR42928">
    <property type="entry name" value="TRICARBOXYLATE-BINDING PROTEIN"/>
    <property type="match status" value="1"/>
</dbReference>
<dbReference type="Pfam" id="PF03401">
    <property type="entry name" value="TctC"/>
    <property type="match status" value="1"/>
</dbReference>
<dbReference type="PANTHER" id="PTHR42928:SF5">
    <property type="entry name" value="BLR1237 PROTEIN"/>
    <property type="match status" value="1"/>
</dbReference>
<dbReference type="RefSeq" id="WP_318649646.1">
    <property type="nucleotide sequence ID" value="NZ_CP137852.1"/>
</dbReference>
<evidence type="ECO:0000256" key="2">
    <source>
        <dbReference type="SAM" id="SignalP"/>
    </source>
</evidence>
<dbReference type="EMBL" id="CP137852">
    <property type="protein sequence ID" value="WPB85671.1"/>
    <property type="molecule type" value="Genomic_DNA"/>
</dbReference>
<keyword evidence="4" id="KW-1185">Reference proteome</keyword>
<gene>
    <name evidence="3" type="ORF">R9Z33_02065</name>
</gene>
<name>A0ABZ0PK80_9PROT</name>
<sequence length="323" mass="34837">MRESVKRRSLLGAGALLATPALAQPAWPNRPLRFIVGFAAGGPTDTLARLAAPGFQEALGQPVVVENRPGAAANLGTEAVIRSTDGHTFLIANSGQVVINPHTYANLPFDPMRELAPVAKMMTNYFLMTIAAQVPAQNHTELVALMRRASTSFTYASTGAGGITHVVTEAWRRAVGVEAEPVHFRGTAAAIPDVLANRVPIFMDGIQLLGQHVDAGRLRALFVTKGERQALQPNVPTTREIGIPEVNFESWFAMYAPRNTPREVILRMAEINRPVMLAAPVRERLAQGAVEAVPSTPEELATLTARDFERFGAVVRAGNIRAE</sequence>
<dbReference type="Gene3D" id="3.40.190.150">
    <property type="entry name" value="Bordetella uptake gene, domain 1"/>
    <property type="match status" value="1"/>
</dbReference>
<dbReference type="PIRSF" id="PIRSF017082">
    <property type="entry name" value="YflP"/>
    <property type="match status" value="1"/>
</dbReference>
<keyword evidence="2" id="KW-0732">Signal</keyword>